<evidence type="ECO:0000259" key="4">
    <source>
        <dbReference type="Pfam" id="PF20257"/>
    </source>
</evidence>
<dbReference type="HOGENOM" id="CLU_059734_1_1_2"/>
<dbReference type="Pfam" id="PF01887">
    <property type="entry name" value="SAM_HAT_N"/>
    <property type="match status" value="1"/>
</dbReference>
<evidence type="ECO:0008006" key="7">
    <source>
        <dbReference type="Google" id="ProtNLM"/>
    </source>
</evidence>
<keyword evidence="6" id="KW-1185">Reference proteome</keyword>
<dbReference type="SUPFAM" id="SSF101852">
    <property type="entry name" value="Bacterial fluorinating enzyme, C-terminal domain"/>
    <property type="match status" value="1"/>
</dbReference>
<dbReference type="OrthoDB" id="372224at2157"/>
<sequence>MRIITLLTDFGEFYPGVMKGVILRLCPDVTIVDITHSVDPQNTLQAAFLLNSYHRFFENAIHVAVVDPGVGSEREALIVERGNIFIAPNNGILTPVLDSKCKIWKIDESKASRFVGTLSSTFHGRDVFAPAAALAALNMIEEIAEPFEGRVVRLDLFNPEIIENRIKCNVAYIDRFGNIVTDLRREAVRKLNPKGFYLKDTYFPLVEKYADVDLNEPLSLIGSFDTLEFSIRNGNASKVLGIGYGKLEFEAV</sequence>
<comment type="similarity">
    <text evidence="2">Belongs to the SAM hydrolase / SAM-dependent halogenase family.</text>
</comment>
<dbReference type="Proteomes" id="UP000013307">
    <property type="component" value="Chromosome"/>
</dbReference>
<name>N0BIN6_9EURY</name>
<feature type="domain" description="S-adenosyl-l-methionine hydroxide adenosyltransferase N-terminal" evidence="3">
    <location>
        <begin position="4"/>
        <end position="137"/>
    </location>
</feature>
<dbReference type="STRING" id="387631.Asulf_02234"/>
<dbReference type="InterPro" id="IPR023227">
    <property type="entry name" value="SAM_OH_AdoTrfase_C_sf"/>
</dbReference>
<dbReference type="Pfam" id="PF20257">
    <property type="entry name" value="SAM_HAT_C"/>
    <property type="match status" value="1"/>
</dbReference>
<evidence type="ECO:0000256" key="2">
    <source>
        <dbReference type="ARBA" id="ARBA00024035"/>
    </source>
</evidence>
<reference evidence="5 6" key="1">
    <citation type="journal article" date="2013" name="Genome Announc.">
        <title>Complete Genome Sequence of the Thermophilic and Facultatively Chemolithoautotrophic Sulfate Reducer Archaeoglobus sulfaticallidus Strain PM70-1T.</title>
        <authorList>
            <person name="Stokke R."/>
            <person name="Hocking W.P."/>
            <person name="Steinsbu B.O."/>
            <person name="Steen I.H."/>
        </authorList>
    </citation>
    <scope>NUCLEOTIDE SEQUENCE [LARGE SCALE GENOMIC DNA]</scope>
    <source>
        <strain evidence="5">PM70-1</strain>
    </source>
</reference>
<keyword evidence="1" id="KW-0949">S-adenosyl-L-methionine</keyword>
<dbReference type="InterPro" id="IPR046469">
    <property type="entry name" value="SAM_HAT_N"/>
</dbReference>
<dbReference type="SUPFAM" id="SSF102522">
    <property type="entry name" value="Bacterial fluorinating enzyme, N-terminal domain"/>
    <property type="match status" value="1"/>
</dbReference>
<evidence type="ECO:0000313" key="5">
    <source>
        <dbReference type="EMBL" id="AGK62187.1"/>
    </source>
</evidence>
<evidence type="ECO:0000256" key="1">
    <source>
        <dbReference type="ARBA" id="ARBA00022691"/>
    </source>
</evidence>
<dbReference type="GeneID" id="15393866"/>
<dbReference type="PANTHER" id="PTHR35092">
    <property type="entry name" value="CHLORINASE MJ1651"/>
    <property type="match status" value="1"/>
</dbReference>
<dbReference type="EMBL" id="CP005290">
    <property type="protein sequence ID" value="AGK62187.1"/>
    <property type="molecule type" value="Genomic_DNA"/>
</dbReference>
<dbReference type="eggNOG" id="arCOG04309">
    <property type="taxonomic scope" value="Archaea"/>
</dbReference>
<dbReference type="InterPro" id="IPR023228">
    <property type="entry name" value="SAM_OH_AdoTrfase_N_sf"/>
</dbReference>
<proteinExistence type="inferred from homology"/>
<dbReference type="PANTHER" id="PTHR35092:SF1">
    <property type="entry name" value="CHLORINASE MJ1651"/>
    <property type="match status" value="1"/>
</dbReference>
<dbReference type="Gene3D" id="3.40.50.10790">
    <property type="entry name" value="S-adenosyl-l-methionine hydroxide adenosyltransferase, N-terminal"/>
    <property type="match status" value="1"/>
</dbReference>
<evidence type="ECO:0000313" key="6">
    <source>
        <dbReference type="Proteomes" id="UP000013307"/>
    </source>
</evidence>
<dbReference type="KEGG" id="ast:Asulf_02234"/>
<protein>
    <recommendedName>
        <fullName evidence="7">S-adenosyl-l-methionine hydroxide adenosyltransferase</fullName>
    </recommendedName>
</protein>
<dbReference type="RefSeq" id="WP_015591783.1">
    <property type="nucleotide sequence ID" value="NC_021169.1"/>
</dbReference>
<organism evidence="5 6">
    <name type="scientific">Archaeoglobus sulfaticallidus PM70-1</name>
    <dbReference type="NCBI Taxonomy" id="387631"/>
    <lineage>
        <taxon>Archaea</taxon>
        <taxon>Methanobacteriati</taxon>
        <taxon>Methanobacteriota</taxon>
        <taxon>Archaeoglobi</taxon>
        <taxon>Archaeoglobales</taxon>
        <taxon>Archaeoglobaceae</taxon>
        <taxon>Archaeoglobus</taxon>
    </lineage>
</organism>
<accession>N0BIN6</accession>
<dbReference type="AlphaFoldDB" id="N0BIN6"/>
<dbReference type="InterPro" id="IPR002747">
    <property type="entry name" value="SAM_OH_AdoTrfase"/>
</dbReference>
<gene>
    <name evidence="5" type="ORF">Asulf_02234</name>
</gene>
<feature type="domain" description="S-adenosyl-l-methionine hydroxide adenosyltransferase C-terminal" evidence="4">
    <location>
        <begin position="169"/>
        <end position="246"/>
    </location>
</feature>
<dbReference type="InterPro" id="IPR046470">
    <property type="entry name" value="SAM_HAT_C"/>
</dbReference>
<dbReference type="Gene3D" id="2.40.30.90">
    <property type="entry name" value="Bacterial fluorinating enzyme like"/>
    <property type="match status" value="1"/>
</dbReference>
<dbReference type="PIRSF" id="PIRSF006779">
    <property type="entry name" value="UCP006779"/>
    <property type="match status" value="1"/>
</dbReference>
<evidence type="ECO:0000259" key="3">
    <source>
        <dbReference type="Pfam" id="PF01887"/>
    </source>
</evidence>